<dbReference type="InterPro" id="IPR050951">
    <property type="entry name" value="Retrovirus_Pol_polyprotein"/>
</dbReference>
<feature type="non-terminal residue" evidence="2">
    <location>
        <position position="232"/>
    </location>
</feature>
<gene>
    <name evidence="2" type="ORF">FWK35_00026139</name>
</gene>
<evidence type="ECO:0000313" key="3">
    <source>
        <dbReference type="Proteomes" id="UP000478052"/>
    </source>
</evidence>
<proteinExistence type="predicted"/>
<dbReference type="InterPro" id="IPR012337">
    <property type="entry name" value="RNaseH-like_sf"/>
</dbReference>
<organism evidence="2 3">
    <name type="scientific">Aphis craccivora</name>
    <name type="common">Cowpea aphid</name>
    <dbReference type="NCBI Taxonomy" id="307492"/>
    <lineage>
        <taxon>Eukaryota</taxon>
        <taxon>Metazoa</taxon>
        <taxon>Ecdysozoa</taxon>
        <taxon>Arthropoda</taxon>
        <taxon>Hexapoda</taxon>
        <taxon>Insecta</taxon>
        <taxon>Pterygota</taxon>
        <taxon>Neoptera</taxon>
        <taxon>Paraneoptera</taxon>
        <taxon>Hemiptera</taxon>
        <taxon>Sternorrhyncha</taxon>
        <taxon>Aphidomorpha</taxon>
        <taxon>Aphidoidea</taxon>
        <taxon>Aphididae</taxon>
        <taxon>Aphidini</taxon>
        <taxon>Aphis</taxon>
        <taxon>Aphis</taxon>
    </lineage>
</organism>
<dbReference type="OrthoDB" id="6627416at2759"/>
<reference evidence="2 3" key="1">
    <citation type="submission" date="2019-08" db="EMBL/GenBank/DDBJ databases">
        <title>Whole genome of Aphis craccivora.</title>
        <authorList>
            <person name="Voronova N.V."/>
            <person name="Shulinski R.S."/>
            <person name="Bandarenka Y.V."/>
            <person name="Zhorov D.G."/>
            <person name="Warner D."/>
        </authorList>
    </citation>
    <scope>NUCLEOTIDE SEQUENCE [LARGE SCALE GENOMIC DNA]</scope>
    <source>
        <strain evidence="2">180601</strain>
        <tissue evidence="2">Whole Body</tissue>
    </source>
</reference>
<dbReference type="PROSITE" id="PS50994">
    <property type="entry name" value="INTEGRASE"/>
    <property type="match status" value="1"/>
</dbReference>
<accession>A0A6G0VQT1</accession>
<feature type="domain" description="Integrase catalytic" evidence="1">
    <location>
        <begin position="43"/>
        <end position="107"/>
    </location>
</feature>
<dbReference type="InterPro" id="IPR036397">
    <property type="entry name" value="RNaseH_sf"/>
</dbReference>
<dbReference type="GO" id="GO:0003676">
    <property type="term" value="F:nucleic acid binding"/>
    <property type="evidence" value="ECO:0007669"/>
    <property type="project" value="InterPro"/>
</dbReference>
<evidence type="ECO:0000313" key="2">
    <source>
        <dbReference type="EMBL" id="KAF0706300.1"/>
    </source>
</evidence>
<sequence length="232" mass="27204">MDLTEYTFQNICNFLLHQLHLKQYKNTFSKLMRMATLSLSRHSIPYHPQANGFVERLNRTLKTSLLKVQQNDVFKWSDILQGVLFAYRTAVHTSTKYSPFFMLYQREPVLPIDVDNNEDICILDDISDNFDFDFDEVVFSKTLKQCFRVVENKAKKNIDEAQLRQRESYAKRHSKAVMPWIGPFTIESISDKNTYTLKKGDRVLKSKQHLKNIKKFYKPIVVGVVKPISSLL</sequence>
<protein>
    <submittedName>
        <fullName evidence="2">Integrase catalytic domain-containing protein</fullName>
    </submittedName>
</protein>
<name>A0A6G0VQT1_APHCR</name>
<comment type="caution">
    <text evidence="2">The sequence shown here is derived from an EMBL/GenBank/DDBJ whole genome shotgun (WGS) entry which is preliminary data.</text>
</comment>
<evidence type="ECO:0000259" key="1">
    <source>
        <dbReference type="PROSITE" id="PS50994"/>
    </source>
</evidence>
<dbReference type="GO" id="GO:0015074">
    <property type="term" value="P:DNA integration"/>
    <property type="evidence" value="ECO:0007669"/>
    <property type="project" value="InterPro"/>
</dbReference>
<dbReference type="AlphaFoldDB" id="A0A6G0VQT1"/>
<keyword evidence="3" id="KW-1185">Reference proteome</keyword>
<dbReference type="Proteomes" id="UP000478052">
    <property type="component" value="Unassembled WGS sequence"/>
</dbReference>
<dbReference type="PANTHER" id="PTHR37984:SF5">
    <property type="entry name" value="PROTEIN NYNRIN-LIKE"/>
    <property type="match status" value="1"/>
</dbReference>
<dbReference type="EMBL" id="VUJU01012957">
    <property type="protein sequence ID" value="KAF0706300.1"/>
    <property type="molecule type" value="Genomic_DNA"/>
</dbReference>
<dbReference type="SUPFAM" id="SSF53098">
    <property type="entry name" value="Ribonuclease H-like"/>
    <property type="match status" value="1"/>
</dbReference>
<dbReference type="PANTHER" id="PTHR37984">
    <property type="entry name" value="PROTEIN CBG26694"/>
    <property type="match status" value="1"/>
</dbReference>
<dbReference type="Gene3D" id="3.30.420.10">
    <property type="entry name" value="Ribonuclease H-like superfamily/Ribonuclease H"/>
    <property type="match status" value="1"/>
</dbReference>
<dbReference type="InterPro" id="IPR001584">
    <property type="entry name" value="Integrase_cat-core"/>
</dbReference>